<evidence type="ECO:0000313" key="9">
    <source>
        <dbReference type="EMBL" id="KAA8710957.1"/>
    </source>
</evidence>
<protein>
    <recommendedName>
        <fullName evidence="5">Exodeoxyribonuclease 7 large subunit</fullName>
        <ecNumber evidence="5">3.1.11.6</ecNumber>
    </recommendedName>
    <alternativeName>
        <fullName evidence="5">Exodeoxyribonuclease VII large subunit</fullName>
        <shortName evidence="5">Exonuclease VII large subunit</shortName>
    </alternativeName>
</protein>
<evidence type="ECO:0000256" key="6">
    <source>
        <dbReference type="RuleBase" id="RU004355"/>
    </source>
</evidence>
<evidence type="ECO:0000259" key="7">
    <source>
        <dbReference type="Pfam" id="PF02601"/>
    </source>
</evidence>
<evidence type="ECO:0000256" key="3">
    <source>
        <dbReference type="ARBA" id="ARBA00022801"/>
    </source>
</evidence>
<dbReference type="PANTHER" id="PTHR30008:SF0">
    <property type="entry name" value="EXODEOXYRIBONUCLEASE 7 LARGE SUBUNIT"/>
    <property type="match status" value="1"/>
</dbReference>
<dbReference type="Proteomes" id="UP000323707">
    <property type="component" value="Unassembled WGS sequence"/>
</dbReference>
<evidence type="ECO:0000256" key="4">
    <source>
        <dbReference type="ARBA" id="ARBA00022839"/>
    </source>
</evidence>
<dbReference type="InterPro" id="IPR020579">
    <property type="entry name" value="Exonuc_VII_lsu_C"/>
</dbReference>
<evidence type="ECO:0000256" key="5">
    <source>
        <dbReference type="HAMAP-Rule" id="MF_00378"/>
    </source>
</evidence>
<keyword evidence="2 5" id="KW-0540">Nuclease</keyword>
<dbReference type="Pfam" id="PF13742">
    <property type="entry name" value="tRNA_anti_2"/>
    <property type="match status" value="1"/>
</dbReference>
<dbReference type="InterPro" id="IPR025824">
    <property type="entry name" value="OB-fold_nuc-bd_dom"/>
</dbReference>
<comment type="subunit">
    <text evidence="5">Heterooligomer composed of large and small subunits.</text>
</comment>
<dbReference type="AlphaFoldDB" id="A0A5M9QSC7"/>
<evidence type="ECO:0000256" key="1">
    <source>
        <dbReference type="ARBA" id="ARBA00022490"/>
    </source>
</evidence>
<comment type="subcellular location">
    <subcellularLocation>
        <location evidence="5 6">Cytoplasm</location>
    </subcellularLocation>
</comment>
<reference evidence="9 10" key="1">
    <citation type="submission" date="2019-09" db="EMBL/GenBank/DDBJ databases">
        <title>Draft genome sequence of various Type strains from the CCUG.</title>
        <authorList>
            <person name="Pineiro-Iglesias B."/>
            <person name="Tunovic T."/>
            <person name="Unosson C."/>
            <person name="Inganas E."/>
            <person name="Ohlen M."/>
            <person name="Cardew S."/>
            <person name="Jensie-Markopoulos S."/>
            <person name="Salva-Serra F."/>
            <person name="Jaen-Luchoro D."/>
            <person name="Karlsson R."/>
            <person name="Svensson-Stadler L."/>
            <person name="Chun J."/>
            <person name="Moore E."/>
        </authorList>
    </citation>
    <scope>NUCLEOTIDE SEQUENCE [LARGE SCALE GENOMIC DNA]</scope>
    <source>
        <strain evidence="9 10">CCUG 32756T</strain>
    </source>
</reference>
<dbReference type="PANTHER" id="PTHR30008">
    <property type="entry name" value="EXODEOXYRIBONUCLEASE 7 LARGE SUBUNIT"/>
    <property type="match status" value="1"/>
</dbReference>
<dbReference type="GO" id="GO:0006308">
    <property type="term" value="P:DNA catabolic process"/>
    <property type="evidence" value="ECO:0007669"/>
    <property type="project" value="UniProtKB-UniRule"/>
</dbReference>
<feature type="domain" description="OB-fold nucleic acid binding" evidence="8">
    <location>
        <begin position="7"/>
        <end position="99"/>
    </location>
</feature>
<dbReference type="GO" id="GO:0008855">
    <property type="term" value="F:exodeoxyribonuclease VII activity"/>
    <property type="evidence" value="ECO:0007669"/>
    <property type="project" value="UniProtKB-UniRule"/>
</dbReference>
<comment type="similarity">
    <text evidence="5 6">Belongs to the XseA family.</text>
</comment>
<dbReference type="GO" id="GO:0005737">
    <property type="term" value="C:cytoplasm"/>
    <property type="evidence" value="ECO:0007669"/>
    <property type="project" value="UniProtKB-SubCell"/>
</dbReference>
<organism evidence="9 10">
    <name type="scientific">Helicobacter canis</name>
    <dbReference type="NCBI Taxonomy" id="29419"/>
    <lineage>
        <taxon>Bacteria</taxon>
        <taxon>Pseudomonadati</taxon>
        <taxon>Campylobacterota</taxon>
        <taxon>Epsilonproteobacteria</taxon>
        <taxon>Campylobacterales</taxon>
        <taxon>Helicobacteraceae</taxon>
        <taxon>Helicobacter</taxon>
    </lineage>
</organism>
<dbReference type="EMBL" id="VXKE01000005">
    <property type="protein sequence ID" value="KAA8710957.1"/>
    <property type="molecule type" value="Genomic_DNA"/>
</dbReference>
<accession>A0A5M9QSC7</accession>
<dbReference type="CDD" id="cd04489">
    <property type="entry name" value="ExoVII_LU_OBF"/>
    <property type="match status" value="1"/>
</dbReference>
<name>A0A5M9QSC7_9HELI</name>
<comment type="caution">
    <text evidence="9">The sequence shown here is derived from an EMBL/GenBank/DDBJ whole genome shotgun (WGS) entry which is preliminary data.</text>
</comment>
<evidence type="ECO:0000256" key="2">
    <source>
        <dbReference type="ARBA" id="ARBA00022722"/>
    </source>
</evidence>
<dbReference type="EC" id="3.1.11.6" evidence="5"/>
<dbReference type="GO" id="GO:0003676">
    <property type="term" value="F:nucleic acid binding"/>
    <property type="evidence" value="ECO:0007669"/>
    <property type="project" value="InterPro"/>
</dbReference>
<sequence>MSALEPLSVSALNAQIKSLLEATFVEVFFQGEISNFTLHKASGHLYFSLKDSQSSIRCVMFKGNAKSLCFSPENGAQVIIKGALSVYAPRGDYQVICHSLIESGSGSLSAQYEALKKRLESKGYFTSKKPLPPFPKKIALLTSLSGAALQDMKRVASTRWNLTKLVALDTLTQGAQAGGHIARNIAYVDSFFGTDNAFDIIVIGRGGGSMEDLQGFNEEIVAEAIFNARTPVVSAVGHEIDFVISDFVADVRAPTPSACMEIILPDRREWLLRLDEICEQYDKCALESLAKAQRLCDHLLELYQQVSYERTLSFASEQIGQLRALLDSTMAQIWKQKAAALNAQALQYRQLPLLREREYALQSLAKELQALNPKRLVRENFAQILHNGKPATLASLQPNAEIELCDGQILARARILDFPPTLESSQ</sequence>
<dbReference type="HAMAP" id="MF_00378">
    <property type="entry name" value="Exonuc_7_L"/>
    <property type="match status" value="1"/>
</dbReference>
<proteinExistence type="inferred from homology"/>
<comment type="function">
    <text evidence="5">Bidirectionally degrades single-stranded DNA into large acid-insoluble oligonucleotides, which are then degraded further into small acid-soluble oligonucleotides.</text>
</comment>
<keyword evidence="3 5" id="KW-0378">Hydrolase</keyword>
<comment type="catalytic activity">
    <reaction evidence="5 6">
        <text>Exonucleolytic cleavage in either 5'- to 3'- or 3'- to 5'-direction to yield nucleoside 5'-phosphates.</text>
        <dbReference type="EC" id="3.1.11.6"/>
    </reaction>
</comment>
<evidence type="ECO:0000259" key="8">
    <source>
        <dbReference type="Pfam" id="PF13742"/>
    </source>
</evidence>
<dbReference type="RefSeq" id="WP_150336757.1">
    <property type="nucleotide sequence ID" value="NZ_JAERIX010000058.1"/>
</dbReference>
<keyword evidence="1 5" id="KW-0963">Cytoplasm</keyword>
<keyword evidence="4 5" id="KW-0269">Exonuclease</keyword>
<dbReference type="InterPro" id="IPR003753">
    <property type="entry name" value="Exonuc_VII_L"/>
</dbReference>
<gene>
    <name evidence="5 9" type="primary">xseA</name>
    <name evidence="9" type="ORF">F4V45_01540</name>
</gene>
<evidence type="ECO:0000313" key="10">
    <source>
        <dbReference type="Proteomes" id="UP000323707"/>
    </source>
</evidence>
<feature type="domain" description="Exonuclease VII large subunit C-terminal" evidence="7">
    <location>
        <begin position="127"/>
        <end position="383"/>
    </location>
</feature>
<dbReference type="NCBIfam" id="TIGR00237">
    <property type="entry name" value="xseA"/>
    <property type="match status" value="1"/>
</dbReference>
<dbReference type="Pfam" id="PF02601">
    <property type="entry name" value="Exonuc_VII_L"/>
    <property type="match status" value="1"/>
</dbReference>
<dbReference type="GO" id="GO:0009318">
    <property type="term" value="C:exodeoxyribonuclease VII complex"/>
    <property type="evidence" value="ECO:0007669"/>
    <property type="project" value="UniProtKB-UniRule"/>
</dbReference>